<gene>
    <name evidence="3" type="ORF">PGLA2088_LOCUS47528</name>
</gene>
<dbReference type="Proteomes" id="UP000626109">
    <property type="component" value="Unassembled WGS sequence"/>
</dbReference>
<comment type="caution">
    <text evidence="3">The sequence shown here is derived from an EMBL/GenBank/DDBJ whole genome shotgun (WGS) entry which is preliminary data.</text>
</comment>
<dbReference type="EMBL" id="CAJNNW010036485">
    <property type="protein sequence ID" value="CAE8734868.1"/>
    <property type="molecule type" value="Genomic_DNA"/>
</dbReference>
<feature type="compositionally biased region" description="Basic and acidic residues" evidence="1">
    <location>
        <begin position="246"/>
        <end position="258"/>
    </location>
</feature>
<organism evidence="3 4">
    <name type="scientific">Polarella glacialis</name>
    <name type="common">Dinoflagellate</name>
    <dbReference type="NCBI Taxonomy" id="89957"/>
    <lineage>
        <taxon>Eukaryota</taxon>
        <taxon>Sar</taxon>
        <taxon>Alveolata</taxon>
        <taxon>Dinophyceae</taxon>
        <taxon>Suessiales</taxon>
        <taxon>Suessiaceae</taxon>
        <taxon>Polarella</taxon>
    </lineage>
</organism>
<feature type="signal peptide" evidence="2">
    <location>
        <begin position="1"/>
        <end position="35"/>
    </location>
</feature>
<evidence type="ECO:0000313" key="4">
    <source>
        <dbReference type="Proteomes" id="UP000626109"/>
    </source>
</evidence>
<sequence>MAKPRISKHAARDGFLRYSLLWLLAAATCTTTGSSSCFSALRLGRCRSARCGRGGLAAVGSRGEASSDGRSRVTASTPSAKQLMESLGRELWAAAEELLEASALLLGTSLDSSMSKSPRALTNCALALRNAADTILDGDWESAMGELETAAVSCEGYLPSDNFQGLIDLFGYEVPVPKCEWVSASASLGQLSGSLAQASRWVVDKSRDVLVGSTSTQEASDGMQRASDILRRAMRLFVAGDFYTPEDPRRSRGERGEPGRAAWGQVPPSWGSAAGGRSDLEMPAPGSPAAKLLADIRTELEQTSSGDAAAWRAKLRQLVRRLHPDQNPGKEAEVLPAFQLVQSLREEEAS</sequence>
<evidence type="ECO:0000256" key="2">
    <source>
        <dbReference type="SAM" id="SignalP"/>
    </source>
</evidence>
<feature type="chain" id="PRO_5032947233" description="J domain-containing protein" evidence="2">
    <location>
        <begin position="36"/>
        <end position="350"/>
    </location>
</feature>
<evidence type="ECO:0008006" key="5">
    <source>
        <dbReference type="Google" id="ProtNLM"/>
    </source>
</evidence>
<reference evidence="3" key="1">
    <citation type="submission" date="2021-02" db="EMBL/GenBank/DDBJ databases">
        <authorList>
            <person name="Dougan E. K."/>
            <person name="Rhodes N."/>
            <person name="Thang M."/>
            <person name="Chan C."/>
        </authorList>
    </citation>
    <scope>NUCLEOTIDE SEQUENCE</scope>
</reference>
<evidence type="ECO:0000313" key="3">
    <source>
        <dbReference type="EMBL" id="CAE8734868.1"/>
    </source>
</evidence>
<name>A0A813LIG2_POLGL</name>
<keyword evidence="2" id="KW-0732">Signal</keyword>
<dbReference type="AlphaFoldDB" id="A0A813LIG2"/>
<proteinExistence type="predicted"/>
<evidence type="ECO:0000256" key="1">
    <source>
        <dbReference type="SAM" id="MobiDB-lite"/>
    </source>
</evidence>
<feature type="region of interest" description="Disordered" evidence="1">
    <location>
        <begin position="245"/>
        <end position="277"/>
    </location>
</feature>
<accession>A0A813LIG2</accession>
<protein>
    <recommendedName>
        <fullName evidence="5">J domain-containing protein</fullName>
    </recommendedName>
</protein>